<organism evidence="6 7">
    <name type="scientific">Sphaerobolus stellatus (strain SS14)</name>
    <dbReference type="NCBI Taxonomy" id="990650"/>
    <lineage>
        <taxon>Eukaryota</taxon>
        <taxon>Fungi</taxon>
        <taxon>Dikarya</taxon>
        <taxon>Basidiomycota</taxon>
        <taxon>Agaricomycotina</taxon>
        <taxon>Agaricomycetes</taxon>
        <taxon>Phallomycetidae</taxon>
        <taxon>Geastrales</taxon>
        <taxon>Sphaerobolaceae</taxon>
        <taxon>Sphaerobolus</taxon>
    </lineage>
</organism>
<dbReference type="PANTHER" id="PTHR13900:SF0">
    <property type="entry name" value="TRANSCRIPTION INITIATION FACTOR TFIID SUBUNIT 1"/>
    <property type="match status" value="1"/>
</dbReference>
<dbReference type="Pfam" id="PF12157">
    <property type="entry name" value="DUF3591"/>
    <property type="match status" value="1"/>
</dbReference>
<sequence>MEYHRRGPHQGFWRLKPNWSIPSDADMLKMVEPEAVVLAESMQVGQRHLQDAGYAGADVDEADESKLSIEQRLAPWITTKNFLLATQGKAMLQLHGEGDPTGRGEAFSCIRVSMKEIFVGADEDYEAKMAEAENRPKSQHRYNVQEQQTKYNQEIIRIWNNQWNSLTRKTEPELTEEEEEKPPIPKKRRVSEYGRDMSPFAASSPPASSPQAMTPAAGIEGAAPSPAYSRGSSMDREASIAPENGQRVLRIRRLVDGVWKTEIVRDSAVITAYVRKRQQIEEEMLAEDVLAPTGDTDKDDRLRKKLEERIMKLKKNQERRVNRKNAKALKEGGQTVQLKRVIKSETTRRCGHCGQMGHMKTNRNCPRWAEFNQPQAGGMPGPSAGPGNASSTPVSTPYLAPPDTLMGGFRPPGQNAYGFPAAVPSPLATSPPVSAAAFDGFDKESEPQPMPSTPATSGPPKIKLKLGKK</sequence>
<gene>
    <name evidence="6" type="ORF">M422DRAFT_61820</name>
</gene>
<proteinExistence type="predicted"/>
<dbReference type="HOGENOM" id="CLU_582860_0_0_1"/>
<keyword evidence="2" id="KW-0539">Nucleus</keyword>
<evidence type="ECO:0000259" key="5">
    <source>
        <dbReference type="Pfam" id="PF12157"/>
    </source>
</evidence>
<evidence type="ECO:0000256" key="1">
    <source>
        <dbReference type="ARBA" id="ARBA00004123"/>
    </source>
</evidence>
<dbReference type="InterPro" id="IPR022591">
    <property type="entry name" value="TAF1_HAT_dom"/>
</dbReference>
<dbReference type="EMBL" id="KN837285">
    <property type="protein sequence ID" value="KIJ29328.1"/>
    <property type="molecule type" value="Genomic_DNA"/>
</dbReference>
<evidence type="ECO:0000256" key="4">
    <source>
        <dbReference type="SAM" id="MobiDB-lite"/>
    </source>
</evidence>
<dbReference type="AlphaFoldDB" id="A0A0C9TIH5"/>
<feature type="compositionally biased region" description="Low complexity" evidence="4">
    <location>
        <begin position="198"/>
        <end position="217"/>
    </location>
</feature>
<evidence type="ECO:0000256" key="2">
    <source>
        <dbReference type="ARBA" id="ARBA00023242"/>
    </source>
</evidence>
<feature type="region of interest" description="Disordered" evidence="4">
    <location>
        <begin position="169"/>
        <end position="233"/>
    </location>
</feature>
<dbReference type="GO" id="GO:0017025">
    <property type="term" value="F:TBP-class protein binding"/>
    <property type="evidence" value="ECO:0007669"/>
    <property type="project" value="InterPro"/>
</dbReference>
<feature type="region of interest" description="Disordered" evidence="4">
    <location>
        <begin position="369"/>
        <end position="469"/>
    </location>
</feature>
<accession>A0A0C9TIH5</accession>
<keyword evidence="7" id="KW-1185">Reference proteome</keyword>
<evidence type="ECO:0000313" key="6">
    <source>
        <dbReference type="EMBL" id="KIJ29328.1"/>
    </source>
</evidence>
<comment type="subcellular location">
    <subcellularLocation>
        <location evidence="1">Nucleus</location>
    </subcellularLocation>
</comment>
<dbReference type="GO" id="GO:0016251">
    <property type="term" value="F:RNA polymerase II general transcription initiation factor activity"/>
    <property type="evidence" value="ECO:0007669"/>
    <property type="project" value="InterPro"/>
</dbReference>
<dbReference type="GO" id="GO:0004402">
    <property type="term" value="F:histone acetyltransferase activity"/>
    <property type="evidence" value="ECO:0007669"/>
    <property type="project" value="InterPro"/>
</dbReference>
<dbReference type="InterPro" id="IPR040240">
    <property type="entry name" value="TAF1"/>
</dbReference>
<dbReference type="PANTHER" id="PTHR13900">
    <property type="entry name" value="TRANSCRIPTION INITIATION FACTOR TFIID"/>
    <property type="match status" value="1"/>
</dbReference>
<protein>
    <recommendedName>
        <fullName evidence="5">Transcription initiation factor TFIID subunit 1 histone acetyltransferase domain-containing protein</fullName>
    </recommendedName>
</protein>
<keyword evidence="3" id="KW-0175">Coiled coil</keyword>
<dbReference type="GO" id="GO:0005669">
    <property type="term" value="C:transcription factor TFIID complex"/>
    <property type="evidence" value="ECO:0007669"/>
    <property type="project" value="InterPro"/>
</dbReference>
<feature type="domain" description="Transcription initiation factor TFIID subunit 1 histone acetyltransferase" evidence="5">
    <location>
        <begin position="1"/>
        <end position="166"/>
    </location>
</feature>
<dbReference type="Proteomes" id="UP000054279">
    <property type="component" value="Unassembled WGS sequence"/>
</dbReference>
<feature type="coiled-coil region" evidence="3">
    <location>
        <begin position="296"/>
        <end position="323"/>
    </location>
</feature>
<reference evidence="6 7" key="1">
    <citation type="submission" date="2014-06" db="EMBL/GenBank/DDBJ databases">
        <title>Evolutionary Origins and Diversification of the Mycorrhizal Mutualists.</title>
        <authorList>
            <consortium name="DOE Joint Genome Institute"/>
            <consortium name="Mycorrhizal Genomics Consortium"/>
            <person name="Kohler A."/>
            <person name="Kuo A."/>
            <person name="Nagy L.G."/>
            <person name="Floudas D."/>
            <person name="Copeland A."/>
            <person name="Barry K.W."/>
            <person name="Cichocki N."/>
            <person name="Veneault-Fourrey C."/>
            <person name="LaButti K."/>
            <person name="Lindquist E.A."/>
            <person name="Lipzen A."/>
            <person name="Lundell T."/>
            <person name="Morin E."/>
            <person name="Murat C."/>
            <person name="Riley R."/>
            <person name="Ohm R."/>
            <person name="Sun H."/>
            <person name="Tunlid A."/>
            <person name="Henrissat B."/>
            <person name="Grigoriev I.V."/>
            <person name="Hibbett D.S."/>
            <person name="Martin F."/>
        </authorList>
    </citation>
    <scope>NUCLEOTIDE SEQUENCE [LARGE SCALE GENOMIC DNA]</scope>
    <source>
        <strain evidence="6 7">SS14</strain>
    </source>
</reference>
<name>A0A0C9TIH5_SPHS4</name>
<dbReference type="OrthoDB" id="5752at2759"/>
<evidence type="ECO:0000256" key="3">
    <source>
        <dbReference type="SAM" id="Coils"/>
    </source>
</evidence>
<evidence type="ECO:0000313" key="7">
    <source>
        <dbReference type="Proteomes" id="UP000054279"/>
    </source>
</evidence>
<dbReference type="GO" id="GO:0051123">
    <property type="term" value="P:RNA polymerase II preinitiation complex assembly"/>
    <property type="evidence" value="ECO:0007669"/>
    <property type="project" value="TreeGrafter"/>
</dbReference>
<feature type="compositionally biased region" description="Low complexity" evidence="4">
    <location>
        <begin position="374"/>
        <end position="393"/>
    </location>
</feature>